<dbReference type="Proteomes" id="UP000263273">
    <property type="component" value="Unassembled WGS sequence"/>
</dbReference>
<dbReference type="EMBL" id="DNZF01000106">
    <property type="protein sequence ID" value="HBK53247.1"/>
    <property type="molecule type" value="Genomic_DNA"/>
</dbReference>
<dbReference type="AlphaFoldDB" id="A0A354YYE2"/>
<organism evidence="1 2">
    <name type="scientific">Syntrophomonas wolfei</name>
    <dbReference type="NCBI Taxonomy" id="863"/>
    <lineage>
        <taxon>Bacteria</taxon>
        <taxon>Bacillati</taxon>
        <taxon>Bacillota</taxon>
        <taxon>Clostridia</taxon>
        <taxon>Eubacteriales</taxon>
        <taxon>Syntrophomonadaceae</taxon>
        <taxon>Syntrophomonas</taxon>
    </lineage>
</organism>
<dbReference type="STRING" id="378794.GCA_001570625_00497"/>
<comment type="caution">
    <text evidence="1">The sequence shown here is derived from an EMBL/GenBank/DDBJ whole genome shotgun (WGS) entry which is preliminary data.</text>
</comment>
<accession>A0A354YYE2</accession>
<gene>
    <name evidence="1" type="ORF">DDZ44_04845</name>
</gene>
<proteinExistence type="predicted"/>
<evidence type="ECO:0000313" key="2">
    <source>
        <dbReference type="Proteomes" id="UP000263273"/>
    </source>
</evidence>
<dbReference type="RefSeq" id="WP_276621444.1">
    <property type="nucleotide sequence ID" value="NZ_DCDX01000094.1"/>
</dbReference>
<protein>
    <submittedName>
        <fullName evidence="1">Uncharacterized protein</fullName>
    </submittedName>
</protein>
<sequence length="121" mass="13093">MQLEPGEKSILAYFPTENKAEAARKILIQRGYNEIQIDRVSSAPNSKAYGNNNMTSLATMIMGNGAYDRVPSPLMAADPSVSGMAGSHDLPGQSAFLLTMVTNEERVPDALQVLKQHDAQV</sequence>
<name>A0A354YYE2_9FIRM</name>
<evidence type="ECO:0000313" key="1">
    <source>
        <dbReference type="EMBL" id="HBK53247.1"/>
    </source>
</evidence>
<reference evidence="1 2" key="1">
    <citation type="journal article" date="2018" name="Nat. Biotechnol.">
        <title>A standardized bacterial taxonomy based on genome phylogeny substantially revises the tree of life.</title>
        <authorList>
            <person name="Parks D.H."/>
            <person name="Chuvochina M."/>
            <person name="Waite D.W."/>
            <person name="Rinke C."/>
            <person name="Skarshewski A."/>
            <person name="Chaumeil P.A."/>
            <person name="Hugenholtz P."/>
        </authorList>
    </citation>
    <scope>NUCLEOTIDE SEQUENCE [LARGE SCALE GENOMIC DNA]</scope>
    <source>
        <strain evidence="1">UBA10948</strain>
    </source>
</reference>